<gene>
    <name evidence="8" type="ORF">ATL39_1905</name>
</gene>
<name>A0A419V540_9BACL</name>
<evidence type="ECO:0000256" key="5">
    <source>
        <dbReference type="PROSITE-ProRule" id="PRU00169"/>
    </source>
</evidence>
<dbReference type="Pfam" id="PF25601">
    <property type="entry name" value="AAA_lid_14"/>
    <property type="match status" value="1"/>
</dbReference>
<dbReference type="Gene3D" id="1.10.10.60">
    <property type="entry name" value="Homeodomain-like"/>
    <property type="match status" value="1"/>
</dbReference>
<dbReference type="SUPFAM" id="SSF52540">
    <property type="entry name" value="P-loop containing nucleoside triphosphate hydrolases"/>
    <property type="match status" value="1"/>
</dbReference>
<dbReference type="AlphaFoldDB" id="A0A419V540"/>
<dbReference type="Proteomes" id="UP000285120">
    <property type="component" value="Unassembled WGS sequence"/>
</dbReference>
<dbReference type="CDD" id="cd00009">
    <property type="entry name" value="AAA"/>
    <property type="match status" value="1"/>
</dbReference>
<keyword evidence="3" id="KW-0805">Transcription regulation</keyword>
<evidence type="ECO:0000313" key="9">
    <source>
        <dbReference type="Proteomes" id="UP000285120"/>
    </source>
</evidence>
<keyword evidence="1" id="KW-0547">Nucleotide-binding</keyword>
<dbReference type="PRINTS" id="PR01590">
    <property type="entry name" value="HTHFIS"/>
</dbReference>
<dbReference type="Gene3D" id="3.40.50.300">
    <property type="entry name" value="P-loop containing nucleotide triphosphate hydrolases"/>
    <property type="match status" value="1"/>
</dbReference>
<keyword evidence="4" id="KW-0804">Transcription</keyword>
<evidence type="ECO:0000259" key="6">
    <source>
        <dbReference type="PROSITE" id="PS50045"/>
    </source>
</evidence>
<keyword evidence="2" id="KW-0067">ATP-binding</keyword>
<dbReference type="OrthoDB" id="9771372at2"/>
<feature type="domain" description="Response regulatory" evidence="7">
    <location>
        <begin position="2"/>
        <end position="117"/>
    </location>
</feature>
<dbReference type="PROSITE" id="PS50110">
    <property type="entry name" value="RESPONSE_REGULATORY"/>
    <property type="match status" value="1"/>
</dbReference>
<dbReference type="InterPro" id="IPR003593">
    <property type="entry name" value="AAA+_ATPase"/>
</dbReference>
<dbReference type="GO" id="GO:0006355">
    <property type="term" value="P:regulation of DNA-templated transcription"/>
    <property type="evidence" value="ECO:0007669"/>
    <property type="project" value="InterPro"/>
</dbReference>
<feature type="domain" description="Sigma-54 factor interaction" evidence="6">
    <location>
        <begin position="136"/>
        <end position="361"/>
    </location>
</feature>
<dbReference type="PROSITE" id="PS00675">
    <property type="entry name" value="SIGMA54_INTERACT_1"/>
    <property type="match status" value="1"/>
</dbReference>
<dbReference type="PROSITE" id="PS50045">
    <property type="entry name" value="SIGMA54_INTERACT_4"/>
    <property type="match status" value="1"/>
</dbReference>
<dbReference type="InterPro" id="IPR002078">
    <property type="entry name" value="Sigma_54_int"/>
</dbReference>
<dbReference type="InterPro" id="IPR025662">
    <property type="entry name" value="Sigma_54_int_dom_ATP-bd_1"/>
</dbReference>
<dbReference type="SUPFAM" id="SSF46689">
    <property type="entry name" value="Homeodomain-like"/>
    <property type="match status" value="1"/>
</dbReference>
<dbReference type="PROSITE" id="PS00688">
    <property type="entry name" value="SIGMA54_INTERACT_3"/>
    <property type="match status" value="1"/>
</dbReference>
<dbReference type="GO" id="GO:0000160">
    <property type="term" value="P:phosphorelay signal transduction system"/>
    <property type="evidence" value="ECO:0007669"/>
    <property type="project" value="InterPro"/>
</dbReference>
<dbReference type="GO" id="GO:0043565">
    <property type="term" value="F:sequence-specific DNA binding"/>
    <property type="evidence" value="ECO:0007669"/>
    <property type="project" value="InterPro"/>
</dbReference>
<accession>A0A419V540</accession>
<evidence type="ECO:0000256" key="3">
    <source>
        <dbReference type="ARBA" id="ARBA00023015"/>
    </source>
</evidence>
<evidence type="ECO:0000256" key="2">
    <source>
        <dbReference type="ARBA" id="ARBA00022840"/>
    </source>
</evidence>
<organism evidence="8 9">
    <name type="scientific">Sinobaca qinghaiensis</name>
    <dbReference type="NCBI Taxonomy" id="342944"/>
    <lineage>
        <taxon>Bacteria</taxon>
        <taxon>Bacillati</taxon>
        <taxon>Bacillota</taxon>
        <taxon>Bacilli</taxon>
        <taxon>Bacillales</taxon>
        <taxon>Sporolactobacillaceae</taxon>
        <taxon>Sinobaca</taxon>
    </lineage>
</organism>
<dbReference type="Gene3D" id="1.10.8.60">
    <property type="match status" value="1"/>
</dbReference>
<keyword evidence="9" id="KW-1185">Reference proteome</keyword>
<dbReference type="EMBL" id="RAPK01000008">
    <property type="protein sequence ID" value="RKD73603.1"/>
    <property type="molecule type" value="Genomic_DNA"/>
</dbReference>
<dbReference type="InterPro" id="IPR002197">
    <property type="entry name" value="HTH_Fis"/>
</dbReference>
<comment type="caution">
    <text evidence="8">The sequence shown here is derived from an EMBL/GenBank/DDBJ whole genome shotgun (WGS) entry which is preliminary data.</text>
</comment>
<evidence type="ECO:0000256" key="4">
    <source>
        <dbReference type="ARBA" id="ARBA00023163"/>
    </source>
</evidence>
<protein>
    <submittedName>
        <fullName evidence="8">Transcriptional regulator</fullName>
    </submittedName>
</protein>
<dbReference type="FunFam" id="3.40.50.300:FF:000006">
    <property type="entry name" value="DNA-binding transcriptional regulator NtrC"/>
    <property type="match status" value="1"/>
</dbReference>
<dbReference type="GO" id="GO:0005524">
    <property type="term" value="F:ATP binding"/>
    <property type="evidence" value="ECO:0007669"/>
    <property type="project" value="UniProtKB-KW"/>
</dbReference>
<dbReference type="Pfam" id="PF02954">
    <property type="entry name" value="HTH_8"/>
    <property type="match status" value="1"/>
</dbReference>
<dbReference type="InterPro" id="IPR009057">
    <property type="entry name" value="Homeodomain-like_sf"/>
</dbReference>
<feature type="modified residue" description="4-aspartylphosphate" evidence="5">
    <location>
        <position position="52"/>
    </location>
</feature>
<dbReference type="InterPro" id="IPR058031">
    <property type="entry name" value="AAA_lid_NorR"/>
</dbReference>
<dbReference type="InterPro" id="IPR011006">
    <property type="entry name" value="CheY-like_superfamily"/>
</dbReference>
<dbReference type="Pfam" id="PF00158">
    <property type="entry name" value="Sigma54_activat"/>
    <property type="match status" value="1"/>
</dbReference>
<dbReference type="Pfam" id="PF00072">
    <property type="entry name" value="Response_reg"/>
    <property type="match status" value="1"/>
</dbReference>
<dbReference type="RefSeq" id="WP_120193088.1">
    <property type="nucleotide sequence ID" value="NZ_RAPK01000008.1"/>
</dbReference>
<dbReference type="PANTHER" id="PTHR32071">
    <property type="entry name" value="TRANSCRIPTIONAL REGULATORY PROTEIN"/>
    <property type="match status" value="1"/>
</dbReference>
<sequence length="461" mass="51907">MNILVVDDDKDIGDFFIYLLGTQHHTIHIARNGKEFHQLMLSWEKFDIAFIDIKLPDTNGLRLLKEIRLQQPGCRCIVMTGYSTIESAVEAIKLGAEDYIEKPFENIALLEEKVNRKDNVEYTNAVEQAAKKSGMVIGESKAMQELLRLASRFAPKPLTILIDGETGSGKEVVARFIHEAAGEKERPFLGVNFGALPENVIESELFGHEAGAFTGAQKIRKGFFEMAKGGTLLLDEIGEASLATQVKLLRVLESKEFFRVGGERSVQSSARIIAATNRSLHESVETGKFREDLLYRLEVVRLTVPPLRERKEDIPQLVEAMLQKEENDMKRISNEALEKLQNYLWPGNIRELANVLARACAHAEDLIGAEHILFHGNGKILADGAEESGPISNKWVTGQKNQLEEEDYFSLDKMVDDLRSAEKIAVQQVIDHALMITRGNRQKAAERLGVNTRKLRYWLNE</sequence>
<dbReference type="SMART" id="SM00382">
    <property type="entry name" value="AAA"/>
    <property type="match status" value="1"/>
</dbReference>
<keyword evidence="5" id="KW-0597">Phosphoprotein</keyword>
<dbReference type="Gene3D" id="3.40.50.2300">
    <property type="match status" value="1"/>
</dbReference>
<dbReference type="InterPro" id="IPR027417">
    <property type="entry name" value="P-loop_NTPase"/>
</dbReference>
<dbReference type="InterPro" id="IPR025944">
    <property type="entry name" value="Sigma_54_int_dom_CS"/>
</dbReference>
<evidence type="ECO:0000313" key="8">
    <source>
        <dbReference type="EMBL" id="RKD73603.1"/>
    </source>
</evidence>
<reference evidence="8 9" key="1">
    <citation type="submission" date="2018-09" db="EMBL/GenBank/DDBJ databases">
        <title>Genomic Encyclopedia of Archaeal and Bacterial Type Strains, Phase II (KMG-II): from individual species to whole genera.</title>
        <authorList>
            <person name="Goeker M."/>
        </authorList>
    </citation>
    <scope>NUCLEOTIDE SEQUENCE [LARGE SCALE GENOMIC DNA]</scope>
    <source>
        <strain evidence="8 9">DSM 17008</strain>
    </source>
</reference>
<proteinExistence type="predicted"/>
<dbReference type="SMART" id="SM00448">
    <property type="entry name" value="REC"/>
    <property type="match status" value="1"/>
</dbReference>
<dbReference type="InterPro" id="IPR001789">
    <property type="entry name" value="Sig_transdc_resp-reg_receiver"/>
</dbReference>
<dbReference type="SUPFAM" id="SSF52172">
    <property type="entry name" value="CheY-like"/>
    <property type="match status" value="1"/>
</dbReference>
<evidence type="ECO:0000256" key="1">
    <source>
        <dbReference type="ARBA" id="ARBA00022741"/>
    </source>
</evidence>
<evidence type="ECO:0000259" key="7">
    <source>
        <dbReference type="PROSITE" id="PS50110"/>
    </source>
</evidence>